<accession>A0A4S3KNN8</accession>
<keyword evidence="3" id="KW-1185">Reference proteome</keyword>
<dbReference type="Pfam" id="PF12802">
    <property type="entry name" value="MarR_2"/>
    <property type="match status" value="1"/>
</dbReference>
<comment type="caution">
    <text evidence="2">The sequence shown here is derived from an EMBL/GenBank/DDBJ whole genome shotgun (WGS) entry which is preliminary data.</text>
</comment>
<dbReference type="GO" id="GO:0003700">
    <property type="term" value="F:DNA-binding transcription factor activity"/>
    <property type="evidence" value="ECO:0007669"/>
    <property type="project" value="InterPro"/>
</dbReference>
<dbReference type="EMBL" id="MWQO01000024">
    <property type="protein sequence ID" value="THD10582.1"/>
    <property type="molecule type" value="Genomic_DNA"/>
</dbReference>
<dbReference type="SUPFAM" id="SSF46785">
    <property type="entry name" value="Winged helix' DNA-binding domain"/>
    <property type="match status" value="1"/>
</dbReference>
<gene>
    <name evidence="2" type="ORF">B1806_07730</name>
</gene>
<evidence type="ECO:0000313" key="2">
    <source>
        <dbReference type="EMBL" id="THD10582.1"/>
    </source>
</evidence>
<organism evidence="2 3">
    <name type="scientific">Metallibacterium scheffleri</name>
    <dbReference type="NCBI Taxonomy" id="993689"/>
    <lineage>
        <taxon>Bacteria</taxon>
        <taxon>Pseudomonadati</taxon>
        <taxon>Pseudomonadota</taxon>
        <taxon>Gammaproteobacteria</taxon>
        <taxon>Lysobacterales</taxon>
        <taxon>Rhodanobacteraceae</taxon>
        <taxon>Metallibacterium</taxon>
    </lineage>
</organism>
<feature type="domain" description="HTH marR-type" evidence="1">
    <location>
        <begin position="21"/>
        <end position="153"/>
    </location>
</feature>
<dbReference type="InterPro" id="IPR036388">
    <property type="entry name" value="WH-like_DNA-bd_sf"/>
</dbReference>
<dbReference type="PANTHER" id="PTHR33164">
    <property type="entry name" value="TRANSCRIPTIONAL REGULATOR, MARR FAMILY"/>
    <property type="match status" value="1"/>
</dbReference>
<dbReference type="Gene3D" id="1.10.10.10">
    <property type="entry name" value="Winged helix-like DNA-binding domain superfamily/Winged helix DNA-binding domain"/>
    <property type="match status" value="1"/>
</dbReference>
<dbReference type="PANTHER" id="PTHR33164:SF43">
    <property type="entry name" value="HTH-TYPE TRANSCRIPTIONAL REPRESSOR YETL"/>
    <property type="match status" value="1"/>
</dbReference>
<evidence type="ECO:0000259" key="1">
    <source>
        <dbReference type="PROSITE" id="PS50995"/>
    </source>
</evidence>
<dbReference type="InterPro" id="IPR039422">
    <property type="entry name" value="MarR/SlyA-like"/>
</dbReference>
<dbReference type="STRING" id="993689.GCA_002077135_00476"/>
<dbReference type="InterPro" id="IPR000835">
    <property type="entry name" value="HTH_MarR-typ"/>
</dbReference>
<protein>
    <submittedName>
        <fullName evidence="2">MarR family transcriptional regulator</fullName>
    </submittedName>
</protein>
<dbReference type="PROSITE" id="PS50995">
    <property type="entry name" value="HTH_MARR_2"/>
    <property type="match status" value="1"/>
</dbReference>
<dbReference type="InterPro" id="IPR036390">
    <property type="entry name" value="WH_DNA-bd_sf"/>
</dbReference>
<reference evidence="2 3" key="1">
    <citation type="submission" date="2017-02" db="EMBL/GenBank/DDBJ databases">
        <title>Whole genome sequencing of Metallibacterium scheffleri DSM 24874 (T).</title>
        <authorList>
            <person name="Kumar S."/>
            <person name="Patil P."/>
            <person name="Patil P.B."/>
        </authorList>
    </citation>
    <scope>NUCLEOTIDE SEQUENCE [LARGE SCALE GENOMIC DNA]</scope>
    <source>
        <strain evidence="2 3">DSM 24874</strain>
    </source>
</reference>
<dbReference type="OrthoDB" id="117723at2"/>
<dbReference type="AlphaFoldDB" id="A0A4S3KNN8"/>
<dbReference type="Proteomes" id="UP000307749">
    <property type="component" value="Unassembled WGS sequence"/>
</dbReference>
<sequence length="155" mass="16786">MGKTQHPTSVPAVGEGKRGEQGHIGYLLRQAQTAHRQHMEQALADSALTLPQFMVLTMLMAYPGASGADLARVSLLTPQTVSVIVTNLERSGAIERHAHAVHGRIQHIAVTASGKQQLAACRSKVKLVKDELLSGLSAAEEKIIRRWLVRIADTQ</sequence>
<proteinExistence type="predicted"/>
<dbReference type="SMART" id="SM00347">
    <property type="entry name" value="HTH_MARR"/>
    <property type="match status" value="1"/>
</dbReference>
<dbReference type="GO" id="GO:0006950">
    <property type="term" value="P:response to stress"/>
    <property type="evidence" value="ECO:0007669"/>
    <property type="project" value="TreeGrafter"/>
</dbReference>
<evidence type="ECO:0000313" key="3">
    <source>
        <dbReference type="Proteomes" id="UP000307749"/>
    </source>
</evidence>
<name>A0A4S3KNN8_9GAMM</name>